<keyword evidence="1" id="KW-1133">Transmembrane helix</keyword>
<dbReference type="Proteomes" id="UP000019754">
    <property type="component" value="Unassembled WGS sequence"/>
</dbReference>
<feature type="transmembrane region" description="Helical" evidence="1">
    <location>
        <begin position="149"/>
        <end position="168"/>
    </location>
</feature>
<evidence type="ECO:0000256" key="1">
    <source>
        <dbReference type="SAM" id="Phobius"/>
    </source>
</evidence>
<comment type="caution">
    <text evidence="2">The sequence shown here is derived from an EMBL/GenBank/DDBJ whole genome shotgun (WGS) entry which is preliminary data.</text>
</comment>
<feature type="transmembrane region" description="Helical" evidence="1">
    <location>
        <begin position="38"/>
        <end position="59"/>
    </location>
</feature>
<dbReference type="RefSeq" id="WP_017822513.1">
    <property type="nucleotide sequence ID" value="NZ_AORC01000004.1"/>
</dbReference>
<dbReference type="EMBL" id="AORC01000004">
    <property type="protein sequence ID" value="EYT50435.1"/>
    <property type="molecule type" value="Genomic_DNA"/>
</dbReference>
<dbReference type="AlphaFoldDB" id="A0A022L3A4"/>
<accession>A0A022L3A4</accession>
<evidence type="ECO:0008006" key="4">
    <source>
        <dbReference type="Google" id="ProtNLM"/>
    </source>
</evidence>
<dbReference type="HOGENOM" id="CLU_1591435_0_0_11"/>
<evidence type="ECO:0000313" key="3">
    <source>
        <dbReference type="Proteomes" id="UP000019754"/>
    </source>
</evidence>
<sequence length="171" mass="16905">MSELLPEVPTAALVVLVVVYLPPAVVLSRIDVLQHRLPNAWVGGMTLAVAAALLLASALEPALRSSLRGAAVIAVVLGAGAVLVALIAPPLIGMGDAKALPVVVLMSTVMGGEVLIGALLGIALLGGAVGAVVLAVTRRAGQRFPFGPVLLAGPFLGLLLAPLVAGALGNA</sequence>
<feature type="transmembrane region" description="Helical" evidence="1">
    <location>
        <begin position="114"/>
        <end position="137"/>
    </location>
</feature>
<reference evidence="2 3" key="1">
    <citation type="journal article" date="2013" name="Genome Announc.">
        <title>Draft genome sequence of an Actinobacterium, Brachybacterium muris strain UCD-AY4.</title>
        <authorList>
            <person name="Lo J.R."/>
            <person name="Lang J.M."/>
            <person name="Darling A.E."/>
            <person name="Eisen J.A."/>
            <person name="Coil D.A."/>
        </authorList>
    </citation>
    <scope>NUCLEOTIDE SEQUENCE [LARGE SCALE GENOMIC DNA]</scope>
    <source>
        <strain evidence="2 3">UCD-AY4</strain>
    </source>
</reference>
<feature type="transmembrane region" description="Helical" evidence="1">
    <location>
        <begin position="71"/>
        <end position="94"/>
    </location>
</feature>
<name>A0A022L3A4_9MICO</name>
<proteinExistence type="predicted"/>
<keyword evidence="1" id="KW-0812">Transmembrane</keyword>
<evidence type="ECO:0000313" key="2">
    <source>
        <dbReference type="EMBL" id="EYT50435.1"/>
    </source>
</evidence>
<dbReference type="STRING" id="1249481.D641_0104005"/>
<gene>
    <name evidence="2" type="ORF">D641_0104005</name>
</gene>
<organism evidence="2 3">
    <name type="scientific">Brachybacterium muris UCD-AY4</name>
    <dbReference type="NCBI Taxonomy" id="1249481"/>
    <lineage>
        <taxon>Bacteria</taxon>
        <taxon>Bacillati</taxon>
        <taxon>Actinomycetota</taxon>
        <taxon>Actinomycetes</taxon>
        <taxon>Micrococcales</taxon>
        <taxon>Dermabacteraceae</taxon>
        <taxon>Brachybacterium</taxon>
    </lineage>
</organism>
<keyword evidence="1" id="KW-0472">Membrane</keyword>
<keyword evidence="3" id="KW-1185">Reference proteome</keyword>
<protein>
    <recommendedName>
        <fullName evidence="4">Prepilin type IV endopeptidase peptidase domain-containing protein</fullName>
    </recommendedName>
</protein>